<dbReference type="InterPro" id="IPR013785">
    <property type="entry name" value="Aldolase_TIM"/>
</dbReference>
<gene>
    <name evidence="8" type="ORF">BN1723_013426</name>
</gene>
<sequence>PALPGDGLGGMAGPPLHPLALGNVRTIARMLKGWPETKHVSVIGVGGVGDAEAYRRMRNAGAYAVAVGTALGKDGVDVFAQIAKGFTDKEK</sequence>
<dbReference type="GO" id="GO:0005737">
    <property type="term" value="C:cytoplasm"/>
    <property type="evidence" value="ECO:0007669"/>
    <property type="project" value="InterPro"/>
</dbReference>
<evidence type="ECO:0000256" key="6">
    <source>
        <dbReference type="ARBA" id="ARBA00023002"/>
    </source>
</evidence>
<evidence type="ECO:0000256" key="3">
    <source>
        <dbReference type="ARBA" id="ARBA00022630"/>
    </source>
</evidence>
<evidence type="ECO:0000313" key="8">
    <source>
        <dbReference type="EMBL" id="CRK24925.1"/>
    </source>
</evidence>
<keyword evidence="4" id="KW-0288">FMN</keyword>
<evidence type="ECO:0000256" key="5">
    <source>
        <dbReference type="ARBA" id="ARBA00022975"/>
    </source>
</evidence>
<dbReference type="GO" id="GO:0004152">
    <property type="term" value="F:dihydroorotate dehydrogenase activity"/>
    <property type="evidence" value="ECO:0007669"/>
    <property type="project" value="TreeGrafter"/>
</dbReference>
<comment type="pathway">
    <text evidence="2">Pyrimidine metabolism; UMP biosynthesis via de novo pathway.</text>
</comment>
<evidence type="ECO:0000259" key="7">
    <source>
        <dbReference type="Pfam" id="PF01180"/>
    </source>
</evidence>
<evidence type="ECO:0000256" key="2">
    <source>
        <dbReference type="ARBA" id="ARBA00004725"/>
    </source>
</evidence>
<dbReference type="InterPro" id="IPR050074">
    <property type="entry name" value="DHO_dehydrogenase"/>
</dbReference>
<name>A0A0G4LTJ1_VERLO</name>
<proteinExistence type="predicted"/>
<dbReference type="GO" id="GO:0006207">
    <property type="term" value="P:'de novo' pyrimidine nucleobase biosynthetic process"/>
    <property type="evidence" value="ECO:0007669"/>
    <property type="project" value="TreeGrafter"/>
</dbReference>
<keyword evidence="6" id="KW-0560">Oxidoreductase</keyword>
<dbReference type="EMBL" id="CVQI01016891">
    <property type="protein sequence ID" value="CRK24925.1"/>
    <property type="molecule type" value="Genomic_DNA"/>
</dbReference>
<dbReference type="Gene3D" id="3.20.20.70">
    <property type="entry name" value="Aldolase class I"/>
    <property type="match status" value="1"/>
</dbReference>
<dbReference type="PANTHER" id="PTHR48109">
    <property type="entry name" value="DIHYDROOROTATE DEHYDROGENASE (QUINONE), MITOCHONDRIAL-RELATED"/>
    <property type="match status" value="1"/>
</dbReference>
<dbReference type="GO" id="GO:0006221">
    <property type="term" value="P:pyrimidine nucleotide biosynthetic process"/>
    <property type="evidence" value="ECO:0007669"/>
    <property type="project" value="UniProtKB-KW"/>
</dbReference>
<evidence type="ECO:0000256" key="1">
    <source>
        <dbReference type="ARBA" id="ARBA00001917"/>
    </source>
</evidence>
<dbReference type="InterPro" id="IPR005720">
    <property type="entry name" value="Dihydroorotate_DH_cat"/>
</dbReference>
<dbReference type="PANTHER" id="PTHR48109:SF1">
    <property type="entry name" value="DIHYDROOROTATE DEHYDROGENASE (FUMARATE)"/>
    <property type="match status" value="1"/>
</dbReference>
<feature type="non-terminal residue" evidence="8">
    <location>
        <position position="1"/>
    </location>
</feature>
<dbReference type="AlphaFoldDB" id="A0A0G4LTJ1"/>
<evidence type="ECO:0000313" key="9">
    <source>
        <dbReference type="Proteomes" id="UP000045706"/>
    </source>
</evidence>
<feature type="domain" description="Dihydroorotate dehydrogenase catalytic" evidence="7">
    <location>
        <begin position="7"/>
        <end position="87"/>
    </location>
</feature>
<dbReference type="Proteomes" id="UP000045706">
    <property type="component" value="Unassembled WGS sequence"/>
</dbReference>
<keyword evidence="5" id="KW-0665">Pyrimidine biosynthesis</keyword>
<dbReference type="SUPFAM" id="SSF51395">
    <property type="entry name" value="FMN-linked oxidoreductases"/>
    <property type="match status" value="1"/>
</dbReference>
<comment type="cofactor">
    <cofactor evidence="1">
        <name>FMN</name>
        <dbReference type="ChEBI" id="CHEBI:58210"/>
    </cofactor>
</comment>
<dbReference type="Pfam" id="PF01180">
    <property type="entry name" value="DHO_dh"/>
    <property type="match status" value="1"/>
</dbReference>
<keyword evidence="3" id="KW-0285">Flavoprotein</keyword>
<protein>
    <recommendedName>
        <fullName evidence="7">Dihydroorotate dehydrogenase catalytic domain-containing protein</fullName>
    </recommendedName>
</protein>
<reference evidence="9" key="1">
    <citation type="submission" date="2015-05" db="EMBL/GenBank/DDBJ databases">
        <authorList>
            <person name="Fogelqvist Johan"/>
        </authorList>
    </citation>
    <scope>NUCLEOTIDE SEQUENCE [LARGE SCALE GENOMIC DNA]</scope>
</reference>
<evidence type="ECO:0000256" key="4">
    <source>
        <dbReference type="ARBA" id="ARBA00022643"/>
    </source>
</evidence>
<organism evidence="8 9">
    <name type="scientific">Verticillium longisporum</name>
    <name type="common">Verticillium dahliae var. longisporum</name>
    <dbReference type="NCBI Taxonomy" id="100787"/>
    <lineage>
        <taxon>Eukaryota</taxon>
        <taxon>Fungi</taxon>
        <taxon>Dikarya</taxon>
        <taxon>Ascomycota</taxon>
        <taxon>Pezizomycotina</taxon>
        <taxon>Sordariomycetes</taxon>
        <taxon>Hypocreomycetidae</taxon>
        <taxon>Glomerellales</taxon>
        <taxon>Plectosphaerellaceae</taxon>
        <taxon>Verticillium</taxon>
    </lineage>
</organism>
<accession>A0A0G4LTJ1</accession>